<keyword evidence="4 6" id="KW-0378">Hydrolase</keyword>
<dbReference type="HAMAP" id="MF_04110">
    <property type="entry name" value="ENDOLYSIN_T4"/>
    <property type="match status" value="1"/>
</dbReference>
<evidence type="ECO:0000256" key="5">
    <source>
        <dbReference type="ARBA" id="ARBA00023295"/>
    </source>
</evidence>
<keyword evidence="5 6" id="KW-0326">Glycosidase</keyword>
<dbReference type="InterPro" id="IPR023347">
    <property type="entry name" value="Lysozyme_dom_sf"/>
</dbReference>
<evidence type="ECO:0000313" key="8">
    <source>
        <dbReference type="EMBL" id="MBH1930206.1"/>
    </source>
</evidence>
<proteinExistence type="inferred from homology"/>
<dbReference type="RefSeq" id="WP_197663920.1">
    <property type="nucleotide sequence ID" value="NZ_JADULK010000005.1"/>
</dbReference>
<evidence type="ECO:0000256" key="3">
    <source>
        <dbReference type="ARBA" id="ARBA00022638"/>
    </source>
</evidence>
<name>A0ABS0MD73_SERRU</name>
<dbReference type="EC" id="3.2.1.17" evidence="6"/>
<dbReference type="InterPro" id="IPR023346">
    <property type="entry name" value="Lysozyme-like_dom_sf"/>
</dbReference>
<dbReference type="SUPFAM" id="SSF53955">
    <property type="entry name" value="Lysozyme-like"/>
    <property type="match status" value="1"/>
</dbReference>
<comment type="similarity">
    <text evidence="6">Belongs to the glycosyl hydrolase 24 family.</text>
</comment>
<feature type="signal peptide" evidence="7">
    <location>
        <begin position="1"/>
        <end position="25"/>
    </location>
</feature>
<comment type="caution">
    <text evidence="8">The sequence shown here is derived from an EMBL/GenBank/DDBJ whole genome shotgun (WGS) entry which is preliminary data.</text>
</comment>
<comment type="catalytic activity">
    <reaction evidence="1 6">
        <text>Hydrolysis of (1-&gt;4)-beta-linkages between N-acetylmuramic acid and N-acetyl-D-glucosamine residues in a peptidoglycan and between N-acetyl-D-glucosamine residues in chitodextrins.</text>
        <dbReference type="EC" id="3.2.1.17"/>
    </reaction>
</comment>
<dbReference type="InterPro" id="IPR002196">
    <property type="entry name" value="Glyco_hydro_24"/>
</dbReference>
<evidence type="ECO:0000256" key="7">
    <source>
        <dbReference type="SAM" id="SignalP"/>
    </source>
</evidence>
<dbReference type="Gene3D" id="1.10.530.40">
    <property type="match status" value="1"/>
</dbReference>
<dbReference type="CDD" id="cd16901">
    <property type="entry name" value="lyz_P1"/>
    <property type="match status" value="1"/>
</dbReference>
<evidence type="ECO:0000256" key="1">
    <source>
        <dbReference type="ARBA" id="ARBA00000632"/>
    </source>
</evidence>
<keyword evidence="2 6" id="KW-0929">Antimicrobial</keyword>
<organism evidence="8 9">
    <name type="scientific">Serratia rubidaea</name>
    <name type="common">Serratia marinorubra</name>
    <dbReference type="NCBI Taxonomy" id="61652"/>
    <lineage>
        <taxon>Bacteria</taxon>
        <taxon>Pseudomonadati</taxon>
        <taxon>Pseudomonadota</taxon>
        <taxon>Gammaproteobacteria</taxon>
        <taxon>Enterobacterales</taxon>
        <taxon>Yersiniaceae</taxon>
        <taxon>Serratia</taxon>
    </lineage>
</organism>
<keyword evidence="9" id="KW-1185">Reference proteome</keyword>
<reference evidence="8 9" key="1">
    <citation type="submission" date="2020-11" db="EMBL/GenBank/DDBJ databases">
        <title>Enhanced detection system for hospital associated transmission using whole genome sequencing surveillance.</title>
        <authorList>
            <person name="Harrison L.H."/>
            <person name="Van Tyne D."/>
            <person name="Marsh J.W."/>
            <person name="Griffith M.P."/>
            <person name="Snyder D.J."/>
            <person name="Cooper V.S."/>
            <person name="Mustapha M."/>
        </authorList>
    </citation>
    <scope>NUCLEOTIDE SEQUENCE [LARGE SCALE GENOMIC DNA]</scope>
    <source>
        <strain evidence="8 9">SER00230</strain>
    </source>
</reference>
<dbReference type="PANTHER" id="PTHR38107">
    <property type="match status" value="1"/>
</dbReference>
<sequence length="171" mass="18349">MNSTAKRCAVAAVLALAALLPQYSAVQTSPAGLRLLADFEGCQLSPYQCQAGVWTSGIGHTSGVSPGKAISERQAAVNLVGDVYRVERGIGRCMGVTMPQPVYDAVVSFAFNVGVTAACRSTLAGFINRQQWAQACRQLPRWVYVNGVKSAGLERRRAAEMAYCLRGIRHE</sequence>
<evidence type="ECO:0000256" key="4">
    <source>
        <dbReference type="ARBA" id="ARBA00022801"/>
    </source>
</evidence>
<dbReference type="Pfam" id="PF00959">
    <property type="entry name" value="Phage_lysozyme"/>
    <property type="match status" value="1"/>
</dbReference>
<dbReference type="Proteomes" id="UP000624159">
    <property type="component" value="Unassembled WGS sequence"/>
</dbReference>
<dbReference type="PANTHER" id="PTHR38107:SF4">
    <property type="entry name" value="LYSOZYME"/>
    <property type="match status" value="1"/>
</dbReference>
<feature type="chain" id="PRO_5045755265" description="Lysozyme" evidence="7">
    <location>
        <begin position="26"/>
        <end position="171"/>
    </location>
</feature>
<dbReference type="EMBL" id="JADULK010000005">
    <property type="protein sequence ID" value="MBH1930206.1"/>
    <property type="molecule type" value="Genomic_DNA"/>
</dbReference>
<evidence type="ECO:0000256" key="2">
    <source>
        <dbReference type="ARBA" id="ARBA00022529"/>
    </source>
</evidence>
<evidence type="ECO:0000256" key="6">
    <source>
        <dbReference type="RuleBase" id="RU003788"/>
    </source>
</evidence>
<protein>
    <recommendedName>
        <fullName evidence="6">Lysozyme</fullName>
        <ecNumber evidence="6">3.2.1.17</ecNumber>
    </recommendedName>
</protein>
<dbReference type="InterPro" id="IPR034690">
    <property type="entry name" value="Endolysin_T4_type"/>
</dbReference>
<keyword evidence="3 6" id="KW-0081">Bacteriolytic enzyme</keyword>
<keyword evidence="7" id="KW-0732">Signal</keyword>
<gene>
    <name evidence="8" type="ORF">I5U13_11130</name>
</gene>
<dbReference type="InterPro" id="IPR051018">
    <property type="entry name" value="Bacteriophage_GH24"/>
</dbReference>
<accession>A0ABS0MD73</accession>
<evidence type="ECO:0000313" key="9">
    <source>
        <dbReference type="Proteomes" id="UP000624159"/>
    </source>
</evidence>